<feature type="transmembrane region" description="Helical" evidence="10">
    <location>
        <begin position="191"/>
        <end position="218"/>
    </location>
</feature>
<dbReference type="InterPro" id="IPR004117">
    <property type="entry name" value="7tm6_olfct_rcpt"/>
</dbReference>
<dbReference type="Proteomes" id="UP000002320">
    <property type="component" value="Unassembled WGS sequence"/>
</dbReference>
<organism>
    <name type="scientific">Culex quinquefasciatus</name>
    <name type="common">Southern house mosquito</name>
    <name type="synonym">Culex pungens</name>
    <dbReference type="NCBI Taxonomy" id="7176"/>
    <lineage>
        <taxon>Eukaryota</taxon>
        <taxon>Metazoa</taxon>
        <taxon>Ecdysozoa</taxon>
        <taxon>Arthropoda</taxon>
        <taxon>Hexapoda</taxon>
        <taxon>Insecta</taxon>
        <taxon>Pterygota</taxon>
        <taxon>Neoptera</taxon>
        <taxon>Endopterygota</taxon>
        <taxon>Diptera</taxon>
        <taxon>Nematocera</taxon>
        <taxon>Culicoidea</taxon>
        <taxon>Culicidae</taxon>
        <taxon>Culicinae</taxon>
        <taxon>Culicini</taxon>
        <taxon>Culex</taxon>
        <taxon>Culex</taxon>
    </lineage>
</organism>
<evidence type="ECO:0000256" key="6">
    <source>
        <dbReference type="ARBA" id="ARBA00022989"/>
    </source>
</evidence>
<evidence type="ECO:0000256" key="3">
    <source>
        <dbReference type="ARBA" id="ARBA00022606"/>
    </source>
</evidence>
<evidence type="ECO:0000256" key="1">
    <source>
        <dbReference type="ARBA" id="ARBA00004651"/>
    </source>
</evidence>
<feature type="transmembrane region" description="Helical" evidence="10">
    <location>
        <begin position="311"/>
        <end position="334"/>
    </location>
</feature>
<comment type="subcellular location">
    <subcellularLocation>
        <location evidence="1 10">Cell membrane</location>
        <topology evidence="1 10">Multi-pass membrane protein</topology>
    </subcellularLocation>
</comment>
<dbReference type="GO" id="GO:0005549">
    <property type="term" value="F:odorant binding"/>
    <property type="evidence" value="ECO:0007669"/>
    <property type="project" value="InterPro"/>
</dbReference>
<evidence type="ECO:0000256" key="4">
    <source>
        <dbReference type="ARBA" id="ARBA00022692"/>
    </source>
</evidence>
<comment type="caution">
    <text evidence="10">Lacks conserved residue(s) required for the propagation of feature annotation.</text>
</comment>
<keyword evidence="7 10" id="KW-0472">Membrane</keyword>
<reference evidence="11" key="1">
    <citation type="submission" date="2007-03" db="EMBL/GenBank/DDBJ databases">
        <title>Annotation of Culex pipiens quinquefasciatus.</title>
        <authorList>
            <consortium name="The Broad Institute Genome Sequencing Platform"/>
            <person name="Atkinson P.W."/>
            <person name="Hemingway J."/>
            <person name="Christensen B.M."/>
            <person name="Higgs S."/>
            <person name="Kodira C."/>
            <person name="Hannick L."/>
            <person name="Megy K."/>
            <person name="O'Leary S."/>
            <person name="Pearson M."/>
            <person name="Haas B.J."/>
            <person name="Mauceli E."/>
            <person name="Wortman J.R."/>
            <person name="Lee N.H."/>
            <person name="Guigo R."/>
            <person name="Stanke M."/>
            <person name="Alvarado L."/>
            <person name="Amedeo P."/>
            <person name="Antoine C.H."/>
            <person name="Arensburger P."/>
            <person name="Bidwell S.L."/>
            <person name="Crawford M."/>
            <person name="Camaro F."/>
            <person name="Devon K."/>
            <person name="Engels R."/>
            <person name="Hammond M."/>
            <person name="Howarth C."/>
            <person name="Koehrsen M."/>
            <person name="Lawson D."/>
            <person name="Montgomery P."/>
            <person name="Nene V."/>
            <person name="Nusbaum C."/>
            <person name="Puiu D."/>
            <person name="Romero-Severson J."/>
            <person name="Severson D.W."/>
            <person name="Shumway M."/>
            <person name="Sisk P."/>
            <person name="Stolte C."/>
            <person name="Zeng Q."/>
            <person name="Eisenstadt E."/>
            <person name="Fraser-Liggett C."/>
            <person name="Strausberg R."/>
            <person name="Galagan J."/>
            <person name="Birren B."/>
            <person name="Collins F.H."/>
        </authorList>
    </citation>
    <scope>NUCLEOTIDE SEQUENCE [LARGE SCALE GENOMIC DNA]</scope>
    <source>
        <strain evidence="11">JHB</strain>
    </source>
</reference>
<proteinExistence type="inferred from homology"/>
<keyword evidence="3 10" id="KW-0716">Sensory transduction</keyword>
<keyword evidence="4 10" id="KW-0812">Transmembrane</keyword>
<feature type="transmembrane region" description="Helical" evidence="10">
    <location>
        <begin position="82"/>
        <end position="104"/>
    </location>
</feature>
<evidence type="ECO:0000256" key="8">
    <source>
        <dbReference type="ARBA" id="ARBA00023170"/>
    </source>
</evidence>
<keyword evidence="8 10" id="KW-0675">Receptor</keyword>
<keyword evidence="5 10" id="KW-0552">Olfaction</keyword>
<feature type="transmembrane region" description="Helical" evidence="10">
    <location>
        <begin position="285"/>
        <end position="305"/>
    </location>
</feature>
<dbReference type="GO" id="GO:0005886">
    <property type="term" value="C:plasma membrane"/>
    <property type="evidence" value="ECO:0007669"/>
    <property type="project" value="UniProtKB-SubCell"/>
</dbReference>
<keyword evidence="6 10" id="KW-1133">Transmembrane helix</keyword>
<accession>B0X7S5</accession>
<gene>
    <name evidence="12" type="primary">6048849</name>
    <name evidence="11" type="ORF">CpipJ_CPIJ015231</name>
</gene>
<dbReference type="PANTHER" id="PTHR21137:SF35">
    <property type="entry name" value="ODORANT RECEPTOR 19A-RELATED"/>
    <property type="match status" value="1"/>
</dbReference>
<dbReference type="EnsemblMetazoa" id="CPIJ015231-RA">
    <property type="protein sequence ID" value="CPIJ015231-PA"/>
    <property type="gene ID" value="CPIJ015231"/>
</dbReference>
<dbReference type="VEuPathDB" id="VectorBase:CQUJHB004671"/>
<dbReference type="AlphaFoldDB" id="B0X7S5"/>
<dbReference type="PANTHER" id="PTHR21137">
    <property type="entry name" value="ODORANT RECEPTOR"/>
    <property type="match status" value="1"/>
</dbReference>
<evidence type="ECO:0000256" key="5">
    <source>
        <dbReference type="ARBA" id="ARBA00022725"/>
    </source>
</evidence>
<dbReference type="GO" id="GO:0007165">
    <property type="term" value="P:signal transduction"/>
    <property type="evidence" value="ECO:0007669"/>
    <property type="project" value="UniProtKB-KW"/>
</dbReference>
<feature type="transmembrane region" description="Helical" evidence="10">
    <location>
        <begin position="52"/>
        <end position="76"/>
    </location>
</feature>
<dbReference type="OrthoDB" id="7730176at2759"/>
<evidence type="ECO:0000256" key="9">
    <source>
        <dbReference type="ARBA" id="ARBA00023224"/>
    </source>
</evidence>
<feature type="transmembrane region" description="Helical" evidence="10">
    <location>
        <begin position="143"/>
        <end position="161"/>
    </location>
</feature>
<dbReference type="VEuPathDB" id="VectorBase:CPIJ015231"/>
<protein>
    <recommendedName>
        <fullName evidence="10">Odorant receptor</fullName>
    </recommendedName>
</protein>
<evidence type="ECO:0000256" key="7">
    <source>
        <dbReference type="ARBA" id="ARBA00023136"/>
    </source>
</evidence>
<comment type="similarity">
    <text evidence="10">Belongs to the insect chemoreceptor superfamily. Heteromeric odorant receptor channel (TC 1.A.69) family.</text>
</comment>
<evidence type="ECO:0000313" key="12">
    <source>
        <dbReference type="EnsemblMetazoa" id="CPIJ015231-PA"/>
    </source>
</evidence>
<dbReference type="InParanoid" id="B0X7S5"/>
<evidence type="ECO:0000256" key="2">
    <source>
        <dbReference type="ARBA" id="ARBA00022475"/>
    </source>
</evidence>
<dbReference type="EMBL" id="DS232460">
    <property type="protein sequence ID" value="EDS42087.1"/>
    <property type="molecule type" value="Genomic_DNA"/>
</dbReference>
<evidence type="ECO:0000256" key="10">
    <source>
        <dbReference type="RuleBase" id="RU351113"/>
    </source>
</evidence>
<dbReference type="OMA" id="MIAWINT"/>
<name>B0X7S5_CULQU</name>
<dbReference type="Pfam" id="PF02949">
    <property type="entry name" value="7tm_6"/>
    <property type="match status" value="1"/>
</dbReference>
<keyword evidence="2" id="KW-1003">Cell membrane</keyword>
<sequence>MEPTRKGRSTAIEKWIRKLVECSQDPFWLLDKLLVLAGAPFTPRNRSQRIVWILYQTTTYFQLSISLVCSISFVIFEEDSVTVIRTFLMFLTMTLSFVKLHLLLQNSSGISKLRGLLEAPGFCSGDPDFDESVRKRFKRTSRVLIITIAWIVMVQQILSWIPSDTQGIIFKIPAWVAWCFGDRVSLVIKNWYMSLCFTIWCNKLYACTITVVVVMLGLEAEQTILAHKFGRIQDSLQNLRQSYWDCDIARKQYWERLRILIRVSFDQQQLLLRHLKELQSLVQNLFFYVYYSALILFGSDIFIAMSNPSVFMYVAVAGTVLVSSLECFSLCYLVDCLKDAFESISEHMFYLCARLPYSEDHHNDYLDTRATLQIIARCSRNAVTFGCAGVSEISIAVFTDMLNICYSVFTFLRETI</sequence>
<reference evidence="12" key="2">
    <citation type="submission" date="2021-02" db="UniProtKB">
        <authorList>
            <consortium name="EnsemblMetazoa"/>
        </authorList>
    </citation>
    <scope>IDENTIFICATION</scope>
    <source>
        <strain evidence="12">JHB</strain>
    </source>
</reference>
<evidence type="ECO:0000313" key="11">
    <source>
        <dbReference type="EMBL" id="EDS42087.1"/>
    </source>
</evidence>
<dbReference type="HOGENOM" id="CLU_046911_0_0_1"/>
<dbReference type="GO" id="GO:0004984">
    <property type="term" value="F:olfactory receptor activity"/>
    <property type="evidence" value="ECO:0007669"/>
    <property type="project" value="InterPro"/>
</dbReference>
<dbReference type="KEGG" id="cqu:CpipJ_CPIJ015231"/>
<keyword evidence="13" id="KW-1185">Reference proteome</keyword>
<keyword evidence="9 10" id="KW-0807">Transducer</keyword>
<evidence type="ECO:0000313" key="13">
    <source>
        <dbReference type="Proteomes" id="UP000002320"/>
    </source>
</evidence>